<name>A0A2T1BZD7_9CYAN</name>
<dbReference type="InterPro" id="IPR012657">
    <property type="entry name" value="23S_rRNA-intervening_sequence"/>
</dbReference>
<comment type="caution">
    <text evidence="1">The sequence shown here is derived from an EMBL/GenBank/DDBJ whole genome shotgun (WGS) entry which is preliminary data.</text>
</comment>
<protein>
    <recommendedName>
        <fullName evidence="3">Four helix bundle protein</fullName>
    </recommendedName>
</protein>
<evidence type="ECO:0000313" key="1">
    <source>
        <dbReference type="EMBL" id="PSB01390.1"/>
    </source>
</evidence>
<reference evidence="1 2" key="2">
    <citation type="submission" date="2018-03" db="EMBL/GenBank/DDBJ databases">
        <title>The ancient ancestry and fast evolution of plastids.</title>
        <authorList>
            <person name="Moore K.R."/>
            <person name="Magnabosco C."/>
            <person name="Momper L."/>
            <person name="Gold D.A."/>
            <person name="Bosak T."/>
            <person name="Fournier G.P."/>
        </authorList>
    </citation>
    <scope>NUCLEOTIDE SEQUENCE [LARGE SCALE GENOMIC DNA]</scope>
    <source>
        <strain evidence="1 2">CCAP 1448/3</strain>
    </source>
</reference>
<gene>
    <name evidence="1" type="ORF">C7B64_18550</name>
</gene>
<keyword evidence="2" id="KW-1185">Reference proteome</keyword>
<evidence type="ECO:0008006" key="3">
    <source>
        <dbReference type="Google" id="ProtNLM"/>
    </source>
</evidence>
<accession>A0A2T1BZD7</accession>
<dbReference type="Gene3D" id="1.20.1440.60">
    <property type="entry name" value="23S rRNA-intervening sequence"/>
    <property type="match status" value="1"/>
</dbReference>
<dbReference type="SUPFAM" id="SSF158446">
    <property type="entry name" value="IVS-encoded protein-like"/>
    <property type="match status" value="1"/>
</dbReference>
<dbReference type="EMBL" id="PVWJ01000110">
    <property type="protein sequence ID" value="PSB01390.1"/>
    <property type="molecule type" value="Genomic_DNA"/>
</dbReference>
<dbReference type="PANTHER" id="PTHR38471">
    <property type="entry name" value="FOUR HELIX BUNDLE PROTEIN"/>
    <property type="match status" value="1"/>
</dbReference>
<dbReference type="InterPro" id="IPR036583">
    <property type="entry name" value="23S_rRNA_IVS_sf"/>
</dbReference>
<organism evidence="1 2">
    <name type="scientific">Merismopedia glauca CCAP 1448/3</name>
    <dbReference type="NCBI Taxonomy" id="1296344"/>
    <lineage>
        <taxon>Bacteria</taxon>
        <taxon>Bacillati</taxon>
        <taxon>Cyanobacteriota</taxon>
        <taxon>Cyanophyceae</taxon>
        <taxon>Synechococcales</taxon>
        <taxon>Merismopediaceae</taxon>
        <taxon>Merismopedia</taxon>
    </lineage>
</organism>
<reference evidence="1 2" key="1">
    <citation type="submission" date="2018-02" db="EMBL/GenBank/DDBJ databases">
        <authorList>
            <person name="Cohen D.B."/>
            <person name="Kent A.D."/>
        </authorList>
    </citation>
    <scope>NUCLEOTIDE SEQUENCE [LARGE SCALE GENOMIC DNA]</scope>
    <source>
        <strain evidence="1 2">CCAP 1448/3</strain>
    </source>
</reference>
<proteinExistence type="predicted"/>
<dbReference type="Proteomes" id="UP000238762">
    <property type="component" value="Unassembled WGS sequence"/>
</dbReference>
<dbReference type="PANTHER" id="PTHR38471:SF2">
    <property type="entry name" value="FOUR HELIX BUNDLE PROTEIN"/>
    <property type="match status" value="1"/>
</dbReference>
<dbReference type="Pfam" id="PF05635">
    <property type="entry name" value="23S_rRNA_IVP"/>
    <property type="match status" value="1"/>
</dbReference>
<evidence type="ECO:0000313" key="2">
    <source>
        <dbReference type="Proteomes" id="UP000238762"/>
    </source>
</evidence>
<dbReference type="AlphaFoldDB" id="A0A2T1BZD7"/>
<dbReference type="OrthoDB" id="285993at2"/>
<dbReference type="NCBIfam" id="TIGR02436">
    <property type="entry name" value="four helix bundle protein"/>
    <property type="match status" value="1"/>
</dbReference>
<sequence>MTFDLIRVGANCSEAKAAQSTKDFISKYEIALKEIHEFIFWIEIFIEAELVDAPKFSLLLEEANSIAKILAASIKKLKEKPS</sequence>